<dbReference type="EMBL" id="JAJEPU010000045">
    <property type="protein sequence ID" value="MCC2165671.1"/>
    <property type="molecule type" value="Genomic_DNA"/>
</dbReference>
<sequence>MNTKKKKRDCLLLLAVLVLLVAGIVGCQKTRTGTEHVDGENIYQIYYMNPSATRLVAHDYQTETTDQDFLIQELMEQLLHVPADLDAQMALSDKVIYQGYKKEDVVLYLYFDNNYTSMKSYREILCRAALTKTMTQIDGIDYINIYTGDQPLLDANNMPVGMLSDSDFVDSITDINAYEKTELTLYFTDADGEKLYPERRSVMHNINTSVEKVVVEALLEGPESENLCPTLDPQTKLLNISVNENVCYLNFDSSFLNNALNVQDYIPIYSIVDSLLEQSSVSRVQITVDGNQNVVFRDKVPLNTLFERNLDLIGGSDH</sequence>
<comment type="caution">
    <text evidence="2">The sequence shown here is derived from an EMBL/GenBank/DDBJ whole genome shotgun (WGS) entry which is preliminary data.</text>
</comment>
<keyword evidence="3" id="KW-1185">Reference proteome</keyword>
<accession>A0AAE3ARU7</accession>
<dbReference type="AlphaFoldDB" id="A0AAE3ARU7"/>
<evidence type="ECO:0000313" key="2">
    <source>
        <dbReference type="EMBL" id="MCC2165671.1"/>
    </source>
</evidence>
<feature type="domain" description="GerMN" evidence="1">
    <location>
        <begin position="211"/>
        <end position="297"/>
    </location>
</feature>
<gene>
    <name evidence="2" type="ORF">LKD32_12435</name>
</gene>
<dbReference type="SMART" id="SM00909">
    <property type="entry name" value="Germane"/>
    <property type="match status" value="1"/>
</dbReference>
<dbReference type="InterPro" id="IPR019606">
    <property type="entry name" value="GerMN"/>
</dbReference>
<dbReference type="RefSeq" id="WP_308451923.1">
    <property type="nucleotide sequence ID" value="NZ_JAJEPU010000045.1"/>
</dbReference>
<protein>
    <submittedName>
        <fullName evidence="2">GerMN domain-containing protein</fullName>
    </submittedName>
</protein>
<reference evidence="2" key="1">
    <citation type="submission" date="2021-10" db="EMBL/GenBank/DDBJ databases">
        <title>Anaerobic single-cell dispensing facilitates the cultivation of human gut bacteria.</title>
        <authorList>
            <person name="Afrizal A."/>
        </authorList>
    </citation>
    <scope>NUCLEOTIDE SEQUENCE</scope>
    <source>
        <strain evidence="2">CLA-AA-H274</strain>
    </source>
</reference>
<organism evidence="2 3">
    <name type="scientific">Brotaphodocola catenula</name>
    <dbReference type="NCBI Taxonomy" id="2885361"/>
    <lineage>
        <taxon>Bacteria</taxon>
        <taxon>Bacillati</taxon>
        <taxon>Bacillota</taxon>
        <taxon>Clostridia</taxon>
        <taxon>Lachnospirales</taxon>
        <taxon>Lachnospiraceae</taxon>
        <taxon>Brotaphodocola</taxon>
    </lineage>
</organism>
<evidence type="ECO:0000313" key="3">
    <source>
        <dbReference type="Proteomes" id="UP001198962"/>
    </source>
</evidence>
<dbReference type="Proteomes" id="UP001198962">
    <property type="component" value="Unassembled WGS sequence"/>
</dbReference>
<proteinExistence type="predicted"/>
<dbReference type="PROSITE" id="PS51257">
    <property type="entry name" value="PROKAR_LIPOPROTEIN"/>
    <property type="match status" value="1"/>
</dbReference>
<evidence type="ECO:0000259" key="1">
    <source>
        <dbReference type="SMART" id="SM00909"/>
    </source>
</evidence>
<name>A0AAE3ARU7_9FIRM</name>
<dbReference type="Pfam" id="PF10646">
    <property type="entry name" value="Germane"/>
    <property type="match status" value="2"/>
</dbReference>